<proteinExistence type="predicted"/>
<gene>
    <name evidence="1" type="ORF">SPSIL_054490</name>
</gene>
<evidence type="ECO:0008006" key="3">
    <source>
        <dbReference type="Google" id="ProtNLM"/>
    </source>
</evidence>
<evidence type="ECO:0000313" key="1">
    <source>
        <dbReference type="EMBL" id="XFO69218.1"/>
    </source>
</evidence>
<sequence length="71" mass="8028">MAQQVTCSDTECRFYEAGKCIADLVDHTSDRFCTSGRRKPRDETPELMQTFKAGCRATHSGYKSNHGRIVK</sequence>
<evidence type="ECO:0000313" key="2">
    <source>
        <dbReference type="Proteomes" id="UP000216752"/>
    </source>
</evidence>
<protein>
    <recommendedName>
        <fullName evidence="3">DUF1540 domain-containing protein</fullName>
    </recommendedName>
</protein>
<reference evidence="1" key="1">
    <citation type="submission" date="2024-05" db="EMBL/GenBank/DDBJ databases">
        <title>Isolation and characterization of Sporomusa carbonis sp. nov., a carboxydotrophic hydrogenogen in the genus of Sporomusa isolated from a charcoal burning pile.</title>
        <authorList>
            <person name="Boeer T."/>
            <person name="Rosenbaum F."/>
            <person name="Eysell L."/>
            <person name="Mueller V."/>
            <person name="Daniel R."/>
            <person name="Poehlein A."/>
        </authorList>
    </citation>
    <scope>NUCLEOTIDE SEQUENCE [LARGE SCALE GENOMIC DNA]</scope>
    <source>
        <strain evidence="1">DSM 10669</strain>
    </source>
</reference>
<dbReference type="EMBL" id="CP155573">
    <property type="protein sequence ID" value="XFO69218.1"/>
    <property type="molecule type" value="Genomic_DNA"/>
</dbReference>
<accession>A0ABZ3IUP4</accession>
<keyword evidence="2" id="KW-1185">Reference proteome</keyword>
<dbReference type="Proteomes" id="UP000216752">
    <property type="component" value="Chromosome"/>
</dbReference>
<organism evidence="1 2">
    <name type="scientific">Sporomusa silvacetica DSM 10669</name>
    <dbReference type="NCBI Taxonomy" id="1123289"/>
    <lineage>
        <taxon>Bacteria</taxon>
        <taxon>Bacillati</taxon>
        <taxon>Bacillota</taxon>
        <taxon>Negativicutes</taxon>
        <taxon>Selenomonadales</taxon>
        <taxon>Sporomusaceae</taxon>
        <taxon>Sporomusa</taxon>
    </lineage>
</organism>
<dbReference type="RefSeq" id="WP_094603601.1">
    <property type="nucleotide sequence ID" value="NZ_CP155573.1"/>
</dbReference>
<name>A0ABZ3IUP4_9FIRM</name>